<evidence type="ECO:0000256" key="3">
    <source>
        <dbReference type="ARBA" id="ARBA00023125"/>
    </source>
</evidence>
<dbReference type="Pfam" id="PF00356">
    <property type="entry name" value="LacI"/>
    <property type="match status" value="1"/>
</dbReference>
<dbReference type="PROSITE" id="PS00356">
    <property type="entry name" value="HTH_LACI_1"/>
    <property type="match status" value="1"/>
</dbReference>
<dbReference type="CDD" id="cd06267">
    <property type="entry name" value="PBP1_LacI_sugar_binding-like"/>
    <property type="match status" value="1"/>
</dbReference>
<evidence type="ECO:0000313" key="6">
    <source>
        <dbReference type="EMBL" id="GHA35785.1"/>
    </source>
</evidence>
<dbReference type="AlphaFoldDB" id="A0A918SDM6"/>
<dbReference type="PROSITE" id="PS50932">
    <property type="entry name" value="HTH_LACI_2"/>
    <property type="match status" value="1"/>
</dbReference>
<dbReference type="GO" id="GO:0003700">
    <property type="term" value="F:DNA-binding transcription factor activity"/>
    <property type="evidence" value="ECO:0007669"/>
    <property type="project" value="TreeGrafter"/>
</dbReference>
<dbReference type="PANTHER" id="PTHR30146">
    <property type="entry name" value="LACI-RELATED TRANSCRIPTIONAL REPRESSOR"/>
    <property type="match status" value="1"/>
</dbReference>
<evidence type="ECO:0000259" key="5">
    <source>
        <dbReference type="PROSITE" id="PS50932"/>
    </source>
</evidence>
<comment type="caution">
    <text evidence="6">The sequence shown here is derived from an EMBL/GenBank/DDBJ whole genome shotgun (WGS) entry which is preliminary data.</text>
</comment>
<dbReference type="Pfam" id="PF13377">
    <property type="entry name" value="Peripla_BP_3"/>
    <property type="match status" value="1"/>
</dbReference>
<dbReference type="SUPFAM" id="SSF53822">
    <property type="entry name" value="Periplasmic binding protein-like I"/>
    <property type="match status" value="1"/>
</dbReference>
<keyword evidence="2" id="KW-0805">Transcription regulation</keyword>
<dbReference type="SUPFAM" id="SSF47413">
    <property type="entry name" value="lambda repressor-like DNA-binding domains"/>
    <property type="match status" value="1"/>
</dbReference>
<proteinExistence type="predicted"/>
<dbReference type="SMART" id="SM00354">
    <property type="entry name" value="HTH_LACI"/>
    <property type="match status" value="1"/>
</dbReference>
<evidence type="ECO:0000256" key="2">
    <source>
        <dbReference type="ARBA" id="ARBA00023015"/>
    </source>
</evidence>
<feature type="domain" description="HTH lacI-type" evidence="5">
    <location>
        <begin position="18"/>
        <end position="72"/>
    </location>
</feature>
<dbReference type="InterPro" id="IPR010982">
    <property type="entry name" value="Lambda_DNA-bd_dom_sf"/>
</dbReference>
<dbReference type="EMBL" id="BMZE01000004">
    <property type="protein sequence ID" value="GHA35785.1"/>
    <property type="molecule type" value="Genomic_DNA"/>
</dbReference>
<keyword evidence="1" id="KW-0678">Repressor</keyword>
<gene>
    <name evidence="6" type="primary">purR</name>
    <name evidence="6" type="ORF">GCM10007989_34760</name>
</gene>
<evidence type="ECO:0000313" key="7">
    <source>
        <dbReference type="Proteomes" id="UP000646579"/>
    </source>
</evidence>
<evidence type="ECO:0000256" key="1">
    <source>
        <dbReference type="ARBA" id="ARBA00022491"/>
    </source>
</evidence>
<sequence length="363" mass="39695">MTVDEPNSDAALKPRAKVGLKEIAREAEVSISTVSHVMNGTARISDEVRARVMRVAQELGYLGMRRQRANTGTLSKLLLAVPAYGLAQTEANLFLWNILSAFRTRCAELNIALVPHSPPGENLTAEGIVQAAASNACDAVMLMHDDRPELLEPLAAVRNQLPPTVLVNGEDPNMNLDTVSPQNRFAAGRAVRWLTELGHRRVLHVTWGGRTTIARRRDGFHDAMAQVGIPAHEASVLSFQTWDLALAEQVLSEKLVEIVRREKITAIFCAADNVALHALNVLRRAGIRVPEDVSLVGFDNVMHAEMSSPPLSTVEVPVNHIGSVALRLLEERLIEPFDPTAPTRRVELECRLIKRASVAAPAS</sequence>
<dbReference type="PANTHER" id="PTHR30146:SF148">
    <property type="entry name" value="HTH-TYPE TRANSCRIPTIONAL REPRESSOR PURR-RELATED"/>
    <property type="match status" value="1"/>
</dbReference>
<dbReference type="InterPro" id="IPR046335">
    <property type="entry name" value="LacI/GalR-like_sensor"/>
</dbReference>
<name>A0A918SDM6_9HYPH</name>
<dbReference type="CDD" id="cd01392">
    <property type="entry name" value="HTH_LacI"/>
    <property type="match status" value="1"/>
</dbReference>
<reference evidence="6" key="1">
    <citation type="journal article" date="2014" name="Int. J. Syst. Evol. Microbiol.">
        <title>Complete genome sequence of Corynebacterium casei LMG S-19264T (=DSM 44701T), isolated from a smear-ripened cheese.</title>
        <authorList>
            <consortium name="US DOE Joint Genome Institute (JGI-PGF)"/>
            <person name="Walter F."/>
            <person name="Albersmeier A."/>
            <person name="Kalinowski J."/>
            <person name="Ruckert C."/>
        </authorList>
    </citation>
    <scope>NUCLEOTIDE SEQUENCE</scope>
    <source>
        <strain evidence="6">KCTC 32437</strain>
    </source>
</reference>
<evidence type="ECO:0000256" key="4">
    <source>
        <dbReference type="ARBA" id="ARBA00023163"/>
    </source>
</evidence>
<dbReference type="Gene3D" id="1.10.260.40">
    <property type="entry name" value="lambda repressor-like DNA-binding domains"/>
    <property type="match status" value="1"/>
</dbReference>
<accession>A0A918SDM6</accession>
<dbReference type="GO" id="GO:0000976">
    <property type="term" value="F:transcription cis-regulatory region binding"/>
    <property type="evidence" value="ECO:0007669"/>
    <property type="project" value="TreeGrafter"/>
</dbReference>
<reference evidence="6" key="2">
    <citation type="submission" date="2020-09" db="EMBL/GenBank/DDBJ databases">
        <authorList>
            <person name="Sun Q."/>
            <person name="Kim S."/>
        </authorList>
    </citation>
    <scope>NUCLEOTIDE SEQUENCE</scope>
    <source>
        <strain evidence="6">KCTC 32437</strain>
    </source>
</reference>
<keyword evidence="7" id="KW-1185">Reference proteome</keyword>
<dbReference type="InterPro" id="IPR000843">
    <property type="entry name" value="HTH_LacI"/>
</dbReference>
<protein>
    <submittedName>
        <fullName evidence="6">LacI family transcriptional regulator</fullName>
    </submittedName>
</protein>
<keyword evidence="3" id="KW-0238">DNA-binding</keyword>
<organism evidence="6 7">
    <name type="scientific">Devosia pacifica</name>
    <dbReference type="NCBI Taxonomy" id="1335967"/>
    <lineage>
        <taxon>Bacteria</taxon>
        <taxon>Pseudomonadati</taxon>
        <taxon>Pseudomonadota</taxon>
        <taxon>Alphaproteobacteria</taxon>
        <taxon>Hyphomicrobiales</taxon>
        <taxon>Devosiaceae</taxon>
        <taxon>Devosia</taxon>
    </lineage>
</organism>
<keyword evidence="4" id="KW-0804">Transcription</keyword>
<dbReference type="InterPro" id="IPR028082">
    <property type="entry name" value="Peripla_BP_I"/>
</dbReference>
<dbReference type="Gene3D" id="3.40.50.2300">
    <property type="match status" value="2"/>
</dbReference>
<dbReference type="Proteomes" id="UP000646579">
    <property type="component" value="Unassembled WGS sequence"/>
</dbReference>